<organism evidence="1">
    <name type="scientific">Xanthomonas euvesicatoria</name>
    <dbReference type="NCBI Taxonomy" id="456327"/>
    <lineage>
        <taxon>Bacteria</taxon>
        <taxon>Pseudomonadati</taxon>
        <taxon>Pseudomonadota</taxon>
        <taxon>Gammaproteobacteria</taxon>
        <taxon>Lysobacterales</taxon>
        <taxon>Lysobacteraceae</taxon>
        <taxon>Xanthomonas</taxon>
    </lineage>
</organism>
<comment type="caution">
    <text evidence="1">The sequence shown here is derived from an EMBL/GenBank/DDBJ whole genome shotgun (WGS) entry which is preliminary data.</text>
</comment>
<sequence>MLLMLDIAITGRRRSSMSNGLGNLGARENASERRVFAGDGCKDGA</sequence>
<protein>
    <submittedName>
        <fullName evidence="1">Uncharacterized protein</fullName>
    </submittedName>
</protein>
<dbReference type="AlphaFoldDB" id="A0A6B3KI60"/>
<gene>
    <name evidence="1" type="ORF">G3W62_05865</name>
</gene>
<dbReference type="RefSeq" id="WP_155405758.1">
    <property type="nucleotide sequence ID" value="NZ_CP018467.1"/>
</dbReference>
<reference evidence="1" key="1">
    <citation type="submission" date="2019-11" db="EMBL/GenBank/DDBJ databases">
        <title>Genome-resolved metagenomics to study the prevalence of co-infection and intraspecific heterogeneity among plant pathogen metapopulations.</title>
        <authorList>
            <person name="Newberry E."/>
            <person name="Bhandari R."/>
            <person name="Kemble J."/>
            <person name="Sikora E."/>
            <person name="Potnis N."/>
        </authorList>
    </citation>
    <scope>NUCLEOTIDE SEQUENCE</scope>
    <source>
        <strain evidence="1">Xe_Pep_Tuscaloosa_18b</strain>
    </source>
</reference>
<proteinExistence type="predicted"/>
<evidence type="ECO:0000313" key="1">
    <source>
        <dbReference type="EMBL" id="NEK72323.1"/>
    </source>
</evidence>
<dbReference type="EMBL" id="JAAGYV010000025">
    <property type="protein sequence ID" value="NEK72323.1"/>
    <property type="molecule type" value="Genomic_DNA"/>
</dbReference>
<accession>A0A6B3KI60</accession>
<name>A0A6B3KI60_XANEU</name>